<dbReference type="Proteomes" id="UP001290462">
    <property type="component" value="Unassembled WGS sequence"/>
</dbReference>
<dbReference type="CDD" id="cd17925">
    <property type="entry name" value="DEXDc_ComFA"/>
    <property type="match status" value="1"/>
</dbReference>
<reference evidence="6" key="1">
    <citation type="submission" date="2023-08" db="EMBL/GenBank/DDBJ databases">
        <title>Genomic characterization of piscicolin 126 produced by Carnobacterium maltaromaticum CM22 strain isolated from salmon (Salmo salar).</title>
        <authorList>
            <person name="Gonzalez-Gragera E."/>
            <person name="Garcia-Lopez J.D."/>
            <person name="Teso-Perez C."/>
            <person name="Gimenez-Hernandez I."/>
            <person name="Peralta-Sanchez J.M."/>
            <person name="Valdivia E."/>
            <person name="Montalban-Lopez M."/>
            <person name="Martin-Platero A.M."/>
            <person name="Banos A."/>
            <person name="Martinez-Bueno M."/>
        </authorList>
    </citation>
    <scope>NUCLEOTIDE SEQUENCE</scope>
    <source>
        <strain evidence="6">CM22</strain>
    </source>
</reference>
<evidence type="ECO:0000256" key="1">
    <source>
        <dbReference type="ARBA" id="ARBA00022741"/>
    </source>
</evidence>
<dbReference type="GO" id="GO:0043138">
    <property type="term" value="F:3'-5' DNA helicase activity"/>
    <property type="evidence" value="ECO:0007669"/>
    <property type="project" value="TreeGrafter"/>
</dbReference>
<keyword evidence="6" id="KW-0347">Helicase</keyword>
<accession>A0AAW9K3J5</accession>
<keyword evidence="2" id="KW-0067">ATP-binding</keyword>
<dbReference type="Pfam" id="PF00271">
    <property type="entry name" value="Helicase_C"/>
    <property type="match status" value="1"/>
</dbReference>
<keyword evidence="6" id="KW-0378">Hydrolase</keyword>
<dbReference type="PANTHER" id="PTHR30580:SF1">
    <property type="entry name" value="COMF OPERON PROTEIN 1"/>
    <property type="match status" value="1"/>
</dbReference>
<dbReference type="GO" id="GO:0006270">
    <property type="term" value="P:DNA replication initiation"/>
    <property type="evidence" value="ECO:0007669"/>
    <property type="project" value="TreeGrafter"/>
</dbReference>
<dbReference type="InterPro" id="IPR001650">
    <property type="entry name" value="Helicase_C-like"/>
</dbReference>
<dbReference type="GO" id="GO:0006310">
    <property type="term" value="P:DNA recombination"/>
    <property type="evidence" value="ECO:0007669"/>
    <property type="project" value="TreeGrafter"/>
</dbReference>
<dbReference type="SMART" id="SM00490">
    <property type="entry name" value="HELICc"/>
    <property type="match status" value="1"/>
</dbReference>
<sequence length="445" mass="50738">MKQLMGRELLANEFNSNTNEMNQQIEVRPGFLIKGSQISCQRCGCKSNKLRIEAPCYCQNKCFYCLNCLQMGKIRRCSLLYSLVELNQFDSLSSPIMTWQGVLSKQQEKASKEITESVIKKETRLIWAVTGAGKTEMIFAGIEQALKNSERVCIASPRVDVCLELAPRVQSAFPNVPIALLHGTSQERDTYKQLIIATTHQLMRFKEAFDVLIIDEIDAFPFTADKTLAFAAEKARKKRSCLIYLSATPSKKMQKELQNKELIASILPARYHGHPLPEPKCIFLGEKMEGKKVNKRLLNILHHFVNQKRRFLLFSPNIKKMQELEKIVQAEFFTKTIASVHSGDPERQEKVLAMRKGELDFLLCTTILERGVTFTDIDVLVLGAEDRTFTEAALVQISGRAGRHRDYPTGQVVFLYHSLTRDMKRAIKQIKKMNQLARQKGFILS</sequence>
<comment type="caution">
    <text evidence="6">The sequence shown here is derived from an EMBL/GenBank/DDBJ whole genome shotgun (WGS) entry which is preliminary data.</text>
</comment>
<keyword evidence="1" id="KW-0547">Nucleotide-binding</keyword>
<dbReference type="Gene3D" id="3.40.50.300">
    <property type="entry name" value="P-loop containing nucleotide triphosphate hydrolases"/>
    <property type="match status" value="2"/>
</dbReference>
<feature type="domain" description="Helicase ATP-binding" evidence="4">
    <location>
        <begin position="115"/>
        <end position="267"/>
    </location>
</feature>
<feature type="domain" description="Helicase C-terminal" evidence="5">
    <location>
        <begin position="299"/>
        <end position="445"/>
    </location>
</feature>
<dbReference type="AlphaFoldDB" id="A0AAW9K3J5"/>
<dbReference type="PROSITE" id="PS51194">
    <property type="entry name" value="HELICASE_CTER"/>
    <property type="match status" value="1"/>
</dbReference>
<organism evidence="6 7">
    <name type="scientific">Carnobacterium maltaromaticum</name>
    <name type="common">Carnobacterium piscicola</name>
    <dbReference type="NCBI Taxonomy" id="2751"/>
    <lineage>
        <taxon>Bacteria</taxon>
        <taxon>Bacillati</taxon>
        <taxon>Bacillota</taxon>
        <taxon>Bacilli</taxon>
        <taxon>Lactobacillales</taxon>
        <taxon>Carnobacteriaceae</taxon>
        <taxon>Carnobacterium</taxon>
    </lineage>
</organism>
<evidence type="ECO:0000313" key="7">
    <source>
        <dbReference type="Proteomes" id="UP001290462"/>
    </source>
</evidence>
<dbReference type="GO" id="GO:0003677">
    <property type="term" value="F:DNA binding"/>
    <property type="evidence" value="ECO:0007669"/>
    <property type="project" value="UniProtKB-KW"/>
</dbReference>
<evidence type="ECO:0000256" key="3">
    <source>
        <dbReference type="ARBA" id="ARBA00023125"/>
    </source>
</evidence>
<dbReference type="SMART" id="SM00487">
    <property type="entry name" value="DEXDc"/>
    <property type="match status" value="1"/>
</dbReference>
<dbReference type="SUPFAM" id="SSF52540">
    <property type="entry name" value="P-loop containing nucleoside triphosphate hydrolases"/>
    <property type="match status" value="1"/>
</dbReference>
<dbReference type="GO" id="GO:0016787">
    <property type="term" value="F:hydrolase activity"/>
    <property type="evidence" value="ECO:0007669"/>
    <property type="project" value="InterPro"/>
</dbReference>
<dbReference type="EMBL" id="JAVBVO010000003">
    <property type="protein sequence ID" value="MDZ5758774.1"/>
    <property type="molecule type" value="Genomic_DNA"/>
</dbReference>
<proteinExistence type="predicted"/>
<keyword evidence="3" id="KW-0238">DNA-binding</keyword>
<evidence type="ECO:0000259" key="4">
    <source>
        <dbReference type="PROSITE" id="PS51192"/>
    </source>
</evidence>
<evidence type="ECO:0000256" key="2">
    <source>
        <dbReference type="ARBA" id="ARBA00022840"/>
    </source>
</evidence>
<dbReference type="InterPro" id="IPR014001">
    <property type="entry name" value="Helicase_ATP-bd"/>
</dbReference>
<name>A0AAW9K3J5_CARML</name>
<dbReference type="GO" id="GO:0005524">
    <property type="term" value="F:ATP binding"/>
    <property type="evidence" value="ECO:0007669"/>
    <property type="project" value="UniProtKB-KW"/>
</dbReference>
<dbReference type="PROSITE" id="PS51192">
    <property type="entry name" value="HELICASE_ATP_BIND_1"/>
    <property type="match status" value="1"/>
</dbReference>
<dbReference type="PANTHER" id="PTHR30580">
    <property type="entry name" value="PRIMOSOMAL PROTEIN N"/>
    <property type="match status" value="1"/>
</dbReference>
<dbReference type="InterPro" id="IPR027417">
    <property type="entry name" value="P-loop_NTPase"/>
</dbReference>
<dbReference type="InterPro" id="IPR006935">
    <property type="entry name" value="Helicase/UvrB_N"/>
</dbReference>
<dbReference type="GO" id="GO:0006302">
    <property type="term" value="P:double-strand break repair"/>
    <property type="evidence" value="ECO:0007669"/>
    <property type="project" value="TreeGrafter"/>
</dbReference>
<evidence type="ECO:0000259" key="5">
    <source>
        <dbReference type="PROSITE" id="PS51194"/>
    </source>
</evidence>
<evidence type="ECO:0000313" key="6">
    <source>
        <dbReference type="EMBL" id="MDZ5758774.1"/>
    </source>
</evidence>
<protein>
    <submittedName>
        <fullName evidence="6">Helicase-related protein</fullName>
    </submittedName>
</protein>
<dbReference type="Pfam" id="PF04851">
    <property type="entry name" value="ResIII"/>
    <property type="match status" value="1"/>
</dbReference>
<dbReference type="FunFam" id="3.40.50.300:FF:001736">
    <property type="entry name" value="COMF operon protein 1"/>
    <property type="match status" value="1"/>
</dbReference>
<gene>
    <name evidence="6" type="ORF">RAK27_08930</name>
</gene>
<dbReference type="RefSeq" id="WP_322808907.1">
    <property type="nucleotide sequence ID" value="NZ_JAVBVO010000003.1"/>
</dbReference>